<keyword evidence="3 6" id="KW-0489">Methyltransferase</keyword>
<organism evidence="8 10">
    <name type="scientific">Clostridium formicaceticum</name>
    <dbReference type="NCBI Taxonomy" id="1497"/>
    <lineage>
        <taxon>Bacteria</taxon>
        <taxon>Bacillati</taxon>
        <taxon>Bacillota</taxon>
        <taxon>Clostridia</taxon>
        <taxon>Eubacteriales</taxon>
        <taxon>Clostridiaceae</taxon>
        <taxon>Clostridium</taxon>
    </lineage>
</organism>
<comment type="caution">
    <text evidence="6">Lacks conserved residue(s) required for the propagation of feature annotation.</text>
</comment>
<comment type="function">
    <text evidence="6">Specifically methylates the N7 position of a guanine in 16S rRNA.</text>
</comment>
<dbReference type="GO" id="GO:0070043">
    <property type="term" value="F:rRNA (guanine-N7-)-methyltransferase activity"/>
    <property type="evidence" value="ECO:0007669"/>
    <property type="project" value="UniProtKB-UniRule"/>
</dbReference>
<dbReference type="Gene3D" id="3.40.50.150">
    <property type="entry name" value="Vaccinia Virus protein VP39"/>
    <property type="match status" value="1"/>
</dbReference>
<dbReference type="InterPro" id="IPR003682">
    <property type="entry name" value="rRNA_ssu_MeTfrase_G"/>
</dbReference>
<accession>A0AAC9WL12</accession>
<dbReference type="PIRSF" id="PIRSF003078">
    <property type="entry name" value="GidB"/>
    <property type="match status" value="1"/>
</dbReference>
<sequence>MTLTALLKEGSNALGVELNEKQINQLLNYKDILLEWNKKMNLTAIEEEKEVVIKHFLDSISCGKVQQLKPIGKVIDVGTGAGFPGIPLKVIFPELKVTLLDSLNKRINFLKEVCLQLELKDVEFIHGRAEDFGQDKKHREVYDYAVARAVAPLNILVEYCLPFVKVGGFFICQKGKALDEELHEGKRAIEILGGKVVDQQHITLPFSDITHSILVIEKTKQIPTKYPRKAGKPTKNPL</sequence>
<evidence type="ECO:0000313" key="8">
    <source>
        <dbReference type="EMBL" id="ARE89865.1"/>
    </source>
</evidence>
<reference evidence="7 9" key="1">
    <citation type="submission" date="2016-10" db="EMBL/GenBank/DDBJ databases">
        <title>Complete Genome Sequence of Acetogen Clostridium formicoaceticum ATCC 27076.</title>
        <authorList>
            <person name="Bao T."/>
            <person name="Cheng C."/>
            <person name="Zhao J."/>
            <person name="Yang S.-T."/>
            <person name="Wang J."/>
            <person name="Wang M."/>
        </authorList>
    </citation>
    <scope>NUCLEOTIDE SEQUENCE [LARGE SCALE GENOMIC DNA]</scope>
    <source>
        <strain evidence="7 9">ATCC 27076</strain>
    </source>
</reference>
<feature type="binding site" evidence="6">
    <location>
        <position position="83"/>
    </location>
    <ligand>
        <name>S-adenosyl-L-methionine</name>
        <dbReference type="ChEBI" id="CHEBI:59789"/>
    </ligand>
</feature>
<comment type="subcellular location">
    <subcellularLocation>
        <location evidence="6">Cytoplasm</location>
    </subcellularLocation>
</comment>
<protein>
    <recommendedName>
        <fullName evidence="6">Ribosomal RNA small subunit methyltransferase G</fullName>
        <ecNumber evidence="6">2.1.1.-</ecNumber>
    </recommendedName>
    <alternativeName>
        <fullName evidence="6">16S rRNA 7-methylguanosine methyltransferase</fullName>
        <shortName evidence="6">16S rRNA m7G methyltransferase</shortName>
    </alternativeName>
</protein>
<dbReference type="Pfam" id="PF02527">
    <property type="entry name" value="GidB"/>
    <property type="match status" value="1"/>
</dbReference>
<keyword evidence="1 6" id="KW-0963">Cytoplasm</keyword>
<dbReference type="SUPFAM" id="SSF53335">
    <property type="entry name" value="S-adenosyl-L-methionine-dependent methyltransferases"/>
    <property type="match status" value="1"/>
</dbReference>
<keyword evidence="9" id="KW-1185">Reference proteome</keyword>
<feature type="binding site" evidence="6">
    <location>
        <position position="78"/>
    </location>
    <ligand>
        <name>S-adenosyl-L-methionine</name>
        <dbReference type="ChEBI" id="CHEBI:59789"/>
    </ligand>
</feature>
<feature type="binding site" evidence="6">
    <location>
        <begin position="129"/>
        <end position="130"/>
    </location>
    <ligand>
        <name>S-adenosyl-L-methionine</name>
        <dbReference type="ChEBI" id="CHEBI:59789"/>
    </ligand>
</feature>
<dbReference type="PANTHER" id="PTHR31760:SF0">
    <property type="entry name" value="S-ADENOSYL-L-METHIONINE-DEPENDENT METHYLTRANSFERASES SUPERFAMILY PROTEIN"/>
    <property type="match status" value="1"/>
</dbReference>
<dbReference type="FunFam" id="3.40.50.150:FF:000041">
    <property type="entry name" value="Ribosomal RNA small subunit methyltransferase G"/>
    <property type="match status" value="1"/>
</dbReference>
<dbReference type="KEGG" id="cfm:BJL90_05520"/>
<dbReference type="PANTHER" id="PTHR31760">
    <property type="entry name" value="S-ADENOSYL-L-METHIONINE-DEPENDENT METHYLTRANSFERASES SUPERFAMILY PROTEIN"/>
    <property type="match status" value="1"/>
</dbReference>
<dbReference type="Proteomes" id="UP000177894">
    <property type="component" value="Chromosome"/>
</dbReference>
<evidence type="ECO:0000313" key="9">
    <source>
        <dbReference type="Proteomes" id="UP000177894"/>
    </source>
</evidence>
<evidence type="ECO:0000256" key="2">
    <source>
        <dbReference type="ARBA" id="ARBA00022552"/>
    </source>
</evidence>
<dbReference type="HAMAP" id="MF_00074">
    <property type="entry name" value="16SrRNA_methyltr_G"/>
    <property type="match status" value="1"/>
</dbReference>
<evidence type="ECO:0000256" key="1">
    <source>
        <dbReference type="ARBA" id="ARBA00022490"/>
    </source>
</evidence>
<keyword evidence="4 6" id="KW-0808">Transferase</keyword>
<dbReference type="EMBL" id="CP020559">
    <property type="protein sequence ID" value="ARE89865.1"/>
    <property type="molecule type" value="Genomic_DNA"/>
</dbReference>
<dbReference type="NCBIfam" id="TIGR00138">
    <property type="entry name" value="rsmG_gidB"/>
    <property type="match status" value="1"/>
</dbReference>
<evidence type="ECO:0000256" key="3">
    <source>
        <dbReference type="ARBA" id="ARBA00022603"/>
    </source>
</evidence>
<keyword evidence="5 6" id="KW-0949">S-adenosyl-L-methionine</keyword>
<dbReference type="Proteomes" id="UP000192478">
    <property type="component" value="Chromosome"/>
</dbReference>
<dbReference type="RefSeq" id="WP_070965105.1">
    <property type="nucleotide sequence ID" value="NZ_CP017603.1"/>
</dbReference>
<dbReference type="EMBL" id="CP017603">
    <property type="protein sequence ID" value="AOY75408.1"/>
    <property type="molecule type" value="Genomic_DNA"/>
</dbReference>
<evidence type="ECO:0000256" key="6">
    <source>
        <dbReference type="HAMAP-Rule" id="MF_00074"/>
    </source>
</evidence>
<dbReference type="CDD" id="cd02440">
    <property type="entry name" value="AdoMet_MTases"/>
    <property type="match status" value="1"/>
</dbReference>
<dbReference type="GO" id="GO:0005829">
    <property type="term" value="C:cytosol"/>
    <property type="evidence" value="ECO:0007669"/>
    <property type="project" value="TreeGrafter"/>
</dbReference>
<gene>
    <name evidence="6 8" type="primary">rsmG</name>
    <name evidence="7" type="ORF">BJL90_05520</name>
    <name evidence="8" type="ORF">CLFO_43480</name>
</gene>
<proteinExistence type="inferred from homology"/>
<name>A0AAC9WL12_9CLOT</name>
<dbReference type="InterPro" id="IPR029063">
    <property type="entry name" value="SAM-dependent_MTases_sf"/>
</dbReference>
<evidence type="ECO:0000313" key="7">
    <source>
        <dbReference type="EMBL" id="AOY75408.1"/>
    </source>
</evidence>
<keyword evidence="2 6" id="KW-0698">rRNA processing</keyword>
<feature type="binding site" evidence="6">
    <location>
        <position position="148"/>
    </location>
    <ligand>
        <name>S-adenosyl-L-methionine</name>
        <dbReference type="ChEBI" id="CHEBI:59789"/>
    </ligand>
</feature>
<evidence type="ECO:0000256" key="4">
    <source>
        <dbReference type="ARBA" id="ARBA00022679"/>
    </source>
</evidence>
<comment type="similarity">
    <text evidence="6">Belongs to the methyltransferase superfamily. RNA methyltransferase RsmG family.</text>
</comment>
<dbReference type="EC" id="2.1.1.-" evidence="6"/>
<reference evidence="8 10" key="2">
    <citation type="submission" date="2017-03" db="EMBL/GenBank/DDBJ databases">
        <title>Complete sequence of Clostridium formicaceticum DSM 92.</title>
        <authorList>
            <person name="Poehlein A."/>
            <person name="Karl M."/>
            <person name="Bengelsdorf F.R."/>
            <person name="Duerre P."/>
            <person name="Daniel R."/>
        </authorList>
    </citation>
    <scope>NUCLEOTIDE SEQUENCE [LARGE SCALE GENOMIC DNA]</scope>
    <source>
        <strain evidence="8 10">DSM 92</strain>
    </source>
</reference>
<evidence type="ECO:0000313" key="10">
    <source>
        <dbReference type="Proteomes" id="UP000192478"/>
    </source>
</evidence>
<dbReference type="AlphaFoldDB" id="A0AAC9WL12"/>
<evidence type="ECO:0000256" key="5">
    <source>
        <dbReference type="ARBA" id="ARBA00022691"/>
    </source>
</evidence>